<keyword evidence="1" id="KW-0472">Membrane</keyword>
<keyword evidence="3" id="KW-1185">Reference proteome</keyword>
<dbReference type="Proteomes" id="UP000053558">
    <property type="component" value="Unassembled WGS sequence"/>
</dbReference>
<evidence type="ECO:0000256" key="1">
    <source>
        <dbReference type="SAM" id="Phobius"/>
    </source>
</evidence>
<keyword evidence="1" id="KW-0812">Transmembrane</keyword>
<accession>A0A5M3MMW6</accession>
<reference evidence="3" key="1">
    <citation type="journal article" date="2012" name="Science">
        <title>The Paleozoic origin of enzymatic lignin decomposition reconstructed from 31 fungal genomes.</title>
        <authorList>
            <person name="Floudas D."/>
            <person name="Binder M."/>
            <person name="Riley R."/>
            <person name="Barry K."/>
            <person name="Blanchette R.A."/>
            <person name="Henrissat B."/>
            <person name="Martinez A.T."/>
            <person name="Otillar R."/>
            <person name="Spatafora J.W."/>
            <person name="Yadav J.S."/>
            <person name="Aerts A."/>
            <person name="Benoit I."/>
            <person name="Boyd A."/>
            <person name="Carlson A."/>
            <person name="Copeland A."/>
            <person name="Coutinho P.M."/>
            <person name="de Vries R.P."/>
            <person name="Ferreira P."/>
            <person name="Findley K."/>
            <person name="Foster B."/>
            <person name="Gaskell J."/>
            <person name="Glotzer D."/>
            <person name="Gorecki P."/>
            <person name="Heitman J."/>
            <person name="Hesse C."/>
            <person name="Hori C."/>
            <person name="Igarashi K."/>
            <person name="Jurgens J.A."/>
            <person name="Kallen N."/>
            <person name="Kersten P."/>
            <person name="Kohler A."/>
            <person name="Kuees U."/>
            <person name="Kumar T.K.A."/>
            <person name="Kuo A."/>
            <person name="LaButti K."/>
            <person name="Larrondo L.F."/>
            <person name="Lindquist E."/>
            <person name="Ling A."/>
            <person name="Lombard V."/>
            <person name="Lucas S."/>
            <person name="Lundell T."/>
            <person name="Martin R."/>
            <person name="McLaughlin D.J."/>
            <person name="Morgenstern I."/>
            <person name="Morin E."/>
            <person name="Murat C."/>
            <person name="Nagy L.G."/>
            <person name="Nolan M."/>
            <person name="Ohm R.A."/>
            <person name="Patyshakuliyeva A."/>
            <person name="Rokas A."/>
            <person name="Ruiz-Duenas F.J."/>
            <person name="Sabat G."/>
            <person name="Salamov A."/>
            <person name="Samejima M."/>
            <person name="Schmutz J."/>
            <person name="Slot J.C."/>
            <person name="St John F."/>
            <person name="Stenlid J."/>
            <person name="Sun H."/>
            <person name="Sun S."/>
            <person name="Syed K."/>
            <person name="Tsang A."/>
            <person name="Wiebenga A."/>
            <person name="Young D."/>
            <person name="Pisabarro A."/>
            <person name="Eastwood D.C."/>
            <person name="Martin F."/>
            <person name="Cullen D."/>
            <person name="Grigoriev I.V."/>
            <person name="Hibbett D.S."/>
        </authorList>
    </citation>
    <scope>NUCLEOTIDE SEQUENCE [LARGE SCALE GENOMIC DNA]</scope>
    <source>
        <strain evidence="3">RWD-64-598 SS2</strain>
    </source>
</reference>
<proteinExistence type="predicted"/>
<dbReference type="RefSeq" id="XP_007769319.1">
    <property type="nucleotide sequence ID" value="XM_007771129.1"/>
</dbReference>
<evidence type="ECO:0000313" key="3">
    <source>
        <dbReference type="Proteomes" id="UP000053558"/>
    </source>
</evidence>
<gene>
    <name evidence="2" type="ORF">CONPUDRAFT_82624</name>
</gene>
<feature type="transmembrane region" description="Helical" evidence="1">
    <location>
        <begin position="12"/>
        <end position="36"/>
    </location>
</feature>
<dbReference type="KEGG" id="cput:CONPUDRAFT_82624"/>
<dbReference type="EMBL" id="JH711579">
    <property type="protein sequence ID" value="EIW80360.1"/>
    <property type="molecule type" value="Genomic_DNA"/>
</dbReference>
<sequence>MVSLRGVDAVVWVFLVLQLAFQTVKDMTFVAARYRFRAFQALARKREWAIPDPAGPRATAPSLFAA</sequence>
<name>A0A5M3MMW6_CONPW</name>
<organism evidence="2 3">
    <name type="scientific">Coniophora puteana (strain RWD-64-598)</name>
    <name type="common">Brown rot fungus</name>
    <dbReference type="NCBI Taxonomy" id="741705"/>
    <lineage>
        <taxon>Eukaryota</taxon>
        <taxon>Fungi</taxon>
        <taxon>Dikarya</taxon>
        <taxon>Basidiomycota</taxon>
        <taxon>Agaricomycotina</taxon>
        <taxon>Agaricomycetes</taxon>
        <taxon>Agaricomycetidae</taxon>
        <taxon>Boletales</taxon>
        <taxon>Coniophorineae</taxon>
        <taxon>Coniophoraceae</taxon>
        <taxon>Coniophora</taxon>
    </lineage>
</organism>
<protein>
    <submittedName>
        <fullName evidence="2">Uncharacterized protein</fullName>
    </submittedName>
</protein>
<comment type="caution">
    <text evidence="2">The sequence shown here is derived from an EMBL/GenBank/DDBJ whole genome shotgun (WGS) entry which is preliminary data.</text>
</comment>
<keyword evidence="1" id="KW-1133">Transmembrane helix</keyword>
<evidence type="ECO:0000313" key="2">
    <source>
        <dbReference type="EMBL" id="EIW80360.1"/>
    </source>
</evidence>
<dbReference type="AlphaFoldDB" id="A0A5M3MMW6"/>
<dbReference type="GeneID" id="19210449"/>